<dbReference type="EMBL" id="PQIB02000013">
    <property type="protein sequence ID" value="RLM75598.1"/>
    <property type="molecule type" value="Genomic_DNA"/>
</dbReference>
<feature type="region of interest" description="Disordered" evidence="1">
    <location>
        <begin position="57"/>
        <end position="203"/>
    </location>
</feature>
<accession>A0A3L6QCP0</accession>
<organism evidence="2 3">
    <name type="scientific">Panicum miliaceum</name>
    <name type="common">Proso millet</name>
    <name type="synonym">Broomcorn millet</name>
    <dbReference type="NCBI Taxonomy" id="4540"/>
    <lineage>
        <taxon>Eukaryota</taxon>
        <taxon>Viridiplantae</taxon>
        <taxon>Streptophyta</taxon>
        <taxon>Embryophyta</taxon>
        <taxon>Tracheophyta</taxon>
        <taxon>Spermatophyta</taxon>
        <taxon>Magnoliopsida</taxon>
        <taxon>Liliopsida</taxon>
        <taxon>Poales</taxon>
        <taxon>Poaceae</taxon>
        <taxon>PACMAD clade</taxon>
        <taxon>Panicoideae</taxon>
        <taxon>Panicodae</taxon>
        <taxon>Paniceae</taxon>
        <taxon>Panicinae</taxon>
        <taxon>Panicum</taxon>
        <taxon>Panicum sect. Panicum</taxon>
    </lineage>
</organism>
<evidence type="ECO:0000256" key="1">
    <source>
        <dbReference type="SAM" id="MobiDB-lite"/>
    </source>
</evidence>
<proteinExistence type="predicted"/>
<protein>
    <submittedName>
        <fullName evidence="2">Uncharacterized protein</fullName>
    </submittedName>
</protein>
<feature type="compositionally biased region" description="Basic and acidic residues" evidence="1">
    <location>
        <begin position="178"/>
        <end position="203"/>
    </location>
</feature>
<comment type="caution">
    <text evidence="2">The sequence shown here is derived from an EMBL/GenBank/DDBJ whole genome shotgun (WGS) entry which is preliminary data.</text>
</comment>
<reference evidence="3" key="1">
    <citation type="journal article" date="2019" name="Nat. Commun.">
        <title>The genome of broomcorn millet.</title>
        <authorList>
            <person name="Zou C."/>
            <person name="Miki D."/>
            <person name="Li D."/>
            <person name="Tang Q."/>
            <person name="Xiao L."/>
            <person name="Rajput S."/>
            <person name="Deng P."/>
            <person name="Jia W."/>
            <person name="Huang R."/>
            <person name="Zhang M."/>
            <person name="Sun Y."/>
            <person name="Hu J."/>
            <person name="Fu X."/>
            <person name="Schnable P.S."/>
            <person name="Li F."/>
            <person name="Zhang H."/>
            <person name="Feng B."/>
            <person name="Zhu X."/>
            <person name="Liu R."/>
            <person name="Schnable J.C."/>
            <person name="Zhu J.-K."/>
            <person name="Zhang H."/>
        </authorList>
    </citation>
    <scope>NUCLEOTIDE SEQUENCE [LARGE SCALE GENOMIC DNA]</scope>
</reference>
<dbReference type="AlphaFoldDB" id="A0A3L6QCP0"/>
<evidence type="ECO:0000313" key="3">
    <source>
        <dbReference type="Proteomes" id="UP000275267"/>
    </source>
</evidence>
<sequence length="260" mass="28147">MVLNDLISQPRVGFDPPITYFIWAFLTAQKFQHNVYGRRFKSSNPCGEAAAARCVRPARHHRLPRPTAVSARRPPPATASGVRRPQPPPCTGRRRAQLQPWAPPPRPGPAASPAARTLTPPSCRPHRLAGLPPRTPSLLCPPELGKKRTPASSDRAGAASTHSFQSPAGSQSPASPERGGEEKEERGEGEYQDEPGRGRGDRDGELELLHAGLTVTASWSFCITRAGWPQGPAAVARRLLLHQREEAGSKNNAARAMDGW</sequence>
<dbReference type="Proteomes" id="UP000275267">
    <property type="component" value="Unassembled WGS sequence"/>
</dbReference>
<gene>
    <name evidence="2" type="ORF">C2845_PM15G21570</name>
</gene>
<feature type="compositionally biased region" description="Low complexity" evidence="1">
    <location>
        <begin position="163"/>
        <end position="177"/>
    </location>
</feature>
<name>A0A3L6QCP0_PANMI</name>
<feature type="compositionally biased region" description="Pro residues" evidence="1">
    <location>
        <begin position="101"/>
        <end position="110"/>
    </location>
</feature>
<evidence type="ECO:0000313" key="2">
    <source>
        <dbReference type="EMBL" id="RLM75598.1"/>
    </source>
</evidence>
<keyword evidence="3" id="KW-1185">Reference proteome</keyword>